<feature type="transmembrane region" description="Helical" evidence="1">
    <location>
        <begin position="108"/>
        <end position="127"/>
    </location>
</feature>
<evidence type="ECO:0000313" key="2">
    <source>
        <dbReference type="EMBL" id="GAI73548.1"/>
    </source>
</evidence>
<keyword evidence="1" id="KW-1133">Transmembrane helix</keyword>
<protein>
    <submittedName>
        <fullName evidence="2">Uncharacterized protein</fullName>
    </submittedName>
</protein>
<dbReference type="AlphaFoldDB" id="X1QZ69"/>
<organism evidence="2">
    <name type="scientific">marine sediment metagenome</name>
    <dbReference type="NCBI Taxonomy" id="412755"/>
    <lineage>
        <taxon>unclassified sequences</taxon>
        <taxon>metagenomes</taxon>
        <taxon>ecological metagenomes</taxon>
    </lineage>
</organism>
<accession>X1QZ69</accession>
<evidence type="ECO:0000256" key="1">
    <source>
        <dbReference type="SAM" id="Phobius"/>
    </source>
</evidence>
<keyword evidence="1" id="KW-0812">Transmembrane</keyword>
<keyword evidence="1" id="KW-0472">Membrane</keyword>
<feature type="transmembrane region" description="Helical" evidence="1">
    <location>
        <begin position="75"/>
        <end position="96"/>
    </location>
</feature>
<dbReference type="EMBL" id="BARW01011451">
    <property type="protein sequence ID" value="GAI73548.1"/>
    <property type="molecule type" value="Genomic_DNA"/>
</dbReference>
<proteinExistence type="predicted"/>
<gene>
    <name evidence="2" type="ORF">S12H4_22080</name>
</gene>
<name>X1QZ69_9ZZZZ</name>
<comment type="caution">
    <text evidence="2">The sequence shown here is derived from an EMBL/GenBank/DDBJ whole genome shotgun (WGS) entry which is preliminary data.</text>
</comment>
<sequence>MNPLSFLLPALLPPVVDGIRSVVARFTGIGAAEPKTAEQLIAVMQAETERLRVIAELDRPAGEISKWVCNLRSSFRYIMAGVIILSTFTLAGLDAARIIVVQSLILEGFLNLMASVFAFLFGDRVYLHLKGGR</sequence>
<reference evidence="2" key="1">
    <citation type="journal article" date="2014" name="Front. Microbiol.">
        <title>High frequency of phylogenetically diverse reductive dehalogenase-homologous genes in deep subseafloor sedimentary metagenomes.</title>
        <authorList>
            <person name="Kawai M."/>
            <person name="Futagami T."/>
            <person name="Toyoda A."/>
            <person name="Takaki Y."/>
            <person name="Nishi S."/>
            <person name="Hori S."/>
            <person name="Arai W."/>
            <person name="Tsubouchi T."/>
            <person name="Morono Y."/>
            <person name="Uchiyama I."/>
            <person name="Ito T."/>
            <person name="Fujiyama A."/>
            <person name="Inagaki F."/>
            <person name="Takami H."/>
        </authorList>
    </citation>
    <scope>NUCLEOTIDE SEQUENCE</scope>
    <source>
        <strain evidence="2">Expedition CK06-06</strain>
    </source>
</reference>